<name>A0ABS1KY58_9BACT</name>
<reference evidence="2 3" key="1">
    <citation type="submission" date="2021-01" db="EMBL/GenBank/DDBJ databases">
        <title>Chryseolinea sp. Jin1 Genome sequencing and assembly.</title>
        <authorList>
            <person name="Kim I."/>
        </authorList>
    </citation>
    <scope>NUCLEOTIDE SEQUENCE [LARGE SCALE GENOMIC DNA]</scope>
    <source>
        <strain evidence="2 3">Jin1</strain>
    </source>
</reference>
<keyword evidence="3" id="KW-1185">Reference proteome</keyword>
<accession>A0ABS1KY58</accession>
<dbReference type="InterPro" id="IPR043714">
    <property type="entry name" value="DUF5655"/>
</dbReference>
<sequence length="127" mass="14488">MKANQSHSCGDKVLGDFLYNKSEHTLALFRYFVEQYQKIGPVTVHPTKSMIALAAKTRIAYITRLGRDFVDVVFPFPKPYEDNLCFTRIAQVPGTSQYNHHLRLSSVEDVNAEVRKFMKMAFAQANA</sequence>
<evidence type="ECO:0000259" key="1">
    <source>
        <dbReference type="Pfam" id="PF18899"/>
    </source>
</evidence>
<feature type="domain" description="DUF5655" evidence="1">
    <location>
        <begin position="19"/>
        <end position="124"/>
    </location>
</feature>
<dbReference type="Pfam" id="PF18899">
    <property type="entry name" value="DUF5655"/>
    <property type="match status" value="1"/>
</dbReference>
<proteinExistence type="predicted"/>
<comment type="caution">
    <text evidence="2">The sequence shown here is derived from an EMBL/GenBank/DDBJ whole genome shotgun (WGS) entry which is preliminary data.</text>
</comment>
<dbReference type="Proteomes" id="UP000613030">
    <property type="component" value="Unassembled WGS sequence"/>
</dbReference>
<gene>
    <name evidence="2" type="ORF">JI741_24290</name>
</gene>
<dbReference type="EMBL" id="JAERRB010000010">
    <property type="protein sequence ID" value="MBL0744375.1"/>
    <property type="molecule type" value="Genomic_DNA"/>
</dbReference>
<organism evidence="2 3">
    <name type="scientific">Chryseolinea lacunae</name>
    <dbReference type="NCBI Taxonomy" id="2801331"/>
    <lineage>
        <taxon>Bacteria</taxon>
        <taxon>Pseudomonadati</taxon>
        <taxon>Bacteroidota</taxon>
        <taxon>Cytophagia</taxon>
        <taxon>Cytophagales</taxon>
        <taxon>Fulvivirgaceae</taxon>
        <taxon>Chryseolinea</taxon>
    </lineage>
</organism>
<evidence type="ECO:0000313" key="2">
    <source>
        <dbReference type="EMBL" id="MBL0744375.1"/>
    </source>
</evidence>
<evidence type="ECO:0000313" key="3">
    <source>
        <dbReference type="Proteomes" id="UP000613030"/>
    </source>
</evidence>
<protein>
    <recommendedName>
        <fullName evidence="1">DUF5655 domain-containing protein</fullName>
    </recommendedName>
</protein>
<dbReference type="RefSeq" id="WP_202014029.1">
    <property type="nucleotide sequence ID" value="NZ_JAERRB010000010.1"/>
</dbReference>